<evidence type="ECO:0000313" key="2">
    <source>
        <dbReference type="EMBL" id="QJH92678.1"/>
    </source>
</evidence>
<dbReference type="EMBL" id="MT143806">
    <property type="protein sequence ID" value="QJB02759.1"/>
    <property type="molecule type" value="Genomic_DNA"/>
</dbReference>
<evidence type="ECO:0000313" key="1">
    <source>
        <dbReference type="EMBL" id="QJB02759.1"/>
    </source>
</evidence>
<reference evidence="1" key="1">
    <citation type="submission" date="2020-03" db="EMBL/GenBank/DDBJ databases">
        <title>The deep terrestrial virosphere.</title>
        <authorList>
            <person name="Holmfeldt K."/>
            <person name="Nilsson E."/>
            <person name="Simone D."/>
            <person name="Lopez-Fernandez M."/>
            <person name="Wu X."/>
            <person name="de Brujin I."/>
            <person name="Lundin D."/>
            <person name="Andersson A."/>
            <person name="Bertilsson S."/>
            <person name="Dopson M."/>
        </authorList>
    </citation>
    <scope>NUCLEOTIDE SEQUENCE</scope>
    <source>
        <strain evidence="2">MM171A02554</strain>
        <strain evidence="1">MM171B01072</strain>
    </source>
</reference>
<sequence length="236" mass="26779">MGTVTGVLLNGVPVEEHIKSEAEKEFIAESIEERRDTISDIKRSLEKRQIVKQRLPNRHSRIKHLDRKQIRKEYGHIMKREKPVALEILEQLMIGAASASKLSKDLKVKKDTIYAHLSLMARGLPEFITKSQSPMGLSGPKLTVYRLRTKEIDLKKVYEIYKQNQNKLRSAYKKRGVVSEVKAPESKESKDHLSSAILELVRKSLQGLKPITIDGKKLDVTVTVSGSVEILFGVKE</sequence>
<dbReference type="AlphaFoldDB" id="A0A6M3MCB4"/>
<dbReference type="EMBL" id="MT143911">
    <property type="protein sequence ID" value="QJH92678.1"/>
    <property type="molecule type" value="Genomic_DNA"/>
</dbReference>
<accession>A0A6M3MCB4</accession>
<proteinExistence type="predicted"/>
<gene>
    <name evidence="2" type="ORF">MM171A02554_0002</name>
    <name evidence="1" type="ORF">MM171B01072_0002</name>
</gene>
<organism evidence="1">
    <name type="scientific">viral metagenome</name>
    <dbReference type="NCBI Taxonomy" id="1070528"/>
    <lineage>
        <taxon>unclassified sequences</taxon>
        <taxon>metagenomes</taxon>
        <taxon>organismal metagenomes</taxon>
    </lineage>
</organism>
<name>A0A6M3MCB4_9ZZZZ</name>
<protein>
    <submittedName>
        <fullName evidence="1">Putative DNA binding, helix-turn-helix domain containing protein</fullName>
    </submittedName>
</protein>